<comment type="caution">
    <text evidence="2">The sequence shown here is derived from an EMBL/GenBank/DDBJ whole genome shotgun (WGS) entry which is preliminary data.</text>
</comment>
<accession>A0A5B7JTF9</accession>
<keyword evidence="3" id="KW-1185">Reference proteome</keyword>
<feature type="compositionally biased region" description="Basic and acidic residues" evidence="1">
    <location>
        <begin position="70"/>
        <end position="95"/>
    </location>
</feature>
<protein>
    <submittedName>
        <fullName evidence="2">Uncharacterized protein</fullName>
    </submittedName>
</protein>
<name>A0A5B7JTF9_PORTR</name>
<dbReference type="AlphaFoldDB" id="A0A5B7JTF9"/>
<organism evidence="2 3">
    <name type="scientific">Portunus trituberculatus</name>
    <name type="common">Swimming crab</name>
    <name type="synonym">Neptunus trituberculatus</name>
    <dbReference type="NCBI Taxonomy" id="210409"/>
    <lineage>
        <taxon>Eukaryota</taxon>
        <taxon>Metazoa</taxon>
        <taxon>Ecdysozoa</taxon>
        <taxon>Arthropoda</taxon>
        <taxon>Crustacea</taxon>
        <taxon>Multicrustacea</taxon>
        <taxon>Malacostraca</taxon>
        <taxon>Eumalacostraca</taxon>
        <taxon>Eucarida</taxon>
        <taxon>Decapoda</taxon>
        <taxon>Pleocyemata</taxon>
        <taxon>Brachyura</taxon>
        <taxon>Eubrachyura</taxon>
        <taxon>Portunoidea</taxon>
        <taxon>Portunidae</taxon>
        <taxon>Portuninae</taxon>
        <taxon>Portunus</taxon>
    </lineage>
</organism>
<evidence type="ECO:0000313" key="2">
    <source>
        <dbReference type="EMBL" id="MPC98059.1"/>
    </source>
</evidence>
<sequence length="95" mass="10908">MGAARARAAGARSLTITVTLAATPRCRHVLSLTRKWRSYLPRENMSARENGDLEDTGEEWRKEMQHRRGMKGEKRAYKGNDGRKGSTREECRKEM</sequence>
<evidence type="ECO:0000256" key="1">
    <source>
        <dbReference type="SAM" id="MobiDB-lite"/>
    </source>
</evidence>
<proteinExistence type="predicted"/>
<evidence type="ECO:0000313" key="3">
    <source>
        <dbReference type="Proteomes" id="UP000324222"/>
    </source>
</evidence>
<reference evidence="2 3" key="1">
    <citation type="submission" date="2019-05" db="EMBL/GenBank/DDBJ databases">
        <title>Another draft genome of Portunus trituberculatus and its Hox gene families provides insights of decapod evolution.</title>
        <authorList>
            <person name="Jeong J.-H."/>
            <person name="Song I."/>
            <person name="Kim S."/>
            <person name="Choi T."/>
            <person name="Kim D."/>
            <person name="Ryu S."/>
            <person name="Kim W."/>
        </authorList>
    </citation>
    <scope>NUCLEOTIDE SEQUENCE [LARGE SCALE GENOMIC DNA]</scope>
    <source>
        <tissue evidence="2">Muscle</tissue>
    </source>
</reference>
<dbReference type="Proteomes" id="UP000324222">
    <property type="component" value="Unassembled WGS sequence"/>
</dbReference>
<feature type="region of interest" description="Disordered" evidence="1">
    <location>
        <begin position="47"/>
        <end position="95"/>
    </location>
</feature>
<dbReference type="EMBL" id="VSRR010112514">
    <property type="protein sequence ID" value="MPC98059.1"/>
    <property type="molecule type" value="Genomic_DNA"/>
</dbReference>
<gene>
    <name evidence="2" type="ORF">E2C01_093408</name>
</gene>